<proteinExistence type="predicted"/>
<dbReference type="CDD" id="cd06587">
    <property type="entry name" value="VOC"/>
    <property type="match status" value="1"/>
</dbReference>
<dbReference type="RefSeq" id="WP_317995364.1">
    <property type="nucleotide sequence ID" value="NZ_AP025523.1"/>
</dbReference>
<dbReference type="AlphaFoldDB" id="A0AAN2CAW9"/>
<reference evidence="2 3" key="1">
    <citation type="journal article" date="2022" name="ISME Commun">
        <title>Vulcanimicrobium alpinus gen. nov. sp. nov., the first cultivated representative of the candidate phylum 'Eremiobacterota', is a metabolically versatile aerobic anoxygenic phototroph.</title>
        <authorList>
            <person name="Yabe S."/>
            <person name="Muto K."/>
            <person name="Abe K."/>
            <person name="Yokota A."/>
            <person name="Staudigel H."/>
            <person name="Tebo B.M."/>
        </authorList>
    </citation>
    <scope>NUCLEOTIDE SEQUENCE [LARGE SCALE GENOMIC DNA]</scope>
    <source>
        <strain evidence="2 3">WC8-2</strain>
    </source>
</reference>
<dbReference type="InterPro" id="IPR029068">
    <property type="entry name" value="Glyas_Bleomycin-R_OHBP_Dase"/>
</dbReference>
<dbReference type="Gene3D" id="3.10.180.10">
    <property type="entry name" value="2,3-Dihydroxybiphenyl 1,2-Dioxygenase, domain 1"/>
    <property type="match status" value="1"/>
</dbReference>
<feature type="domain" description="VOC" evidence="1">
    <location>
        <begin position="4"/>
        <end position="116"/>
    </location>
</feature>
<dbReference type="EMBL" id="AP025523">
    <property type="protein sequence ID" value="BDE07799.1"/>
    <property type="molecule type" value="Genomic_DNA"/>
</dbReference>
<accession>A0AAN2CAW9</accession>
<protein>
    <recommendedName>
        <fullName evidence="1">VOC domain-containing protein</fullName>
    </recommendedName>
</protein>
<evidence type="ECO:0000313" key="3">
    <source>
        <dbReference type="Proteomes" id="UP001317532"/>
    </source>
</evidence>
<keyword evidence="3" id="KW-1185">Reference proteome</keyword>
<organism evidence="2 3">
    <name type="scientific">Vulcanimicrobium alpinum</name>
    <dbReference type="NCBI Taxonomy" id="3016050"/>
    <lineage>
        <taxon>Bacteria</taxon>
        <taxon>Bacillati</taxon>
        <taxon>Vulcanimicrobiota</taxon>
        <taxon>Vulcanimicrobiia</taxon>
        <taxon>Vulcanimicrobiales</taxon>
        <taxon>Vulcanimicrobiaceae</taxon>
        <taxon>Vulcanimicrobium</taxon>
    </lineage>
</organism>
<name>A0AAN2CAW9_UNVUL</name>
<dbReference type="Proteomes" id="UP001317532">
    <property type="component" value="Chromosome"/>
</dbReference>
<evidence type="ECO:0000259" key="1">
    <source>
        <dbReference type="PROSITE" id="PS51819"/>
    </source>
</evidence>
<sequence length="122" mass="13276">MVATFAMTMLVCADVERCKHFYRNILELKIGTDAAPHWADFELGNGGRLGLHPTTESLSVKPGSLQLGFYVDDVDRFITDARTAGVRILQDPHDETFGRLAVIADPDGYPIQIATPAKAASS</sequence>
<dbReference type="KEGG" id="vab:WPS_30750"/>
<dbReference type="PANTHER" id="PTHR33993">
    <property type="entry name" value="GLYOXALASE-RELATED"/>
    <property type="match status" value="1"/>
</dbReference>
<dbReference type="Pfam" id="PF00903">
    <property type="entry name" value="Glyoxalase"/>
    <property type="match status" value="1"/>
</dbReference>
<evidence type="ECO:0000313" key="2">
    <source>
        <dbReference type="EMBL" id="BDE07799.1"/>
    </source>
</evidence>
<dbReference type="PROSITE" id="PS51819">
    <property type="entry name" value="VOC"/>
    <property type="match status" value="1"/>
</dbReference>
<dbReference type="InterPro" id="IPR037523">
    <property type="entry name" value="VOC_core"/>
</dbReference>
<gene>
    <name evidence="2" type="ORF">WPS_30750</name>
</gene>
<dbReference type="SUPFAM" id="SSF54593">
    <property type="entry name" value="Glyoxalase/Bleomycin resistance protein/Dihydroxybiphenyl dioxygenase"/>
    <property type="match status" value="1"/>
</dbReference>
<dbReference type="InterPro" id="IPR004360">
    <property type="entry name" value="Glyas_Fos-R_dOase_dom"/>
</dbReference>
<dbReference type="InterPro" id="IPR052164">
    <property type="entry name" value="Anthracycline_SecMetBiosynth"/>
</dbReference>